<reference evidence="2 3" key="1">
    <citation type="submission" date="2023-03" db="EMBL/GenBank/DDBJ databases">
        <title>Fodinicurvata sp. CAU 1616 isolated from sea sendiment.</title>
        <authorList>
            <person name="Kim W."/>
        </authorList>
    </citation>
    <scope>NUCLEOTIDE SEQUENCE [LARGE SCALE GENOMIC DNA]</scope>
    <source>
        <strain evidence="2 3">CAU 1616</strain>
    </source>
</reference>
<accession>A0ABT5YPC5</accession>
<dbReference type="RefSeq" id="WP_275822111.1">
    <property type="nucleotide sequence ID" value="NZ_JARHUD010000004.1"/>
</dbReference>
<comment type="caution">
    <text evidence="2">The sequence shown here is derived from an EMBL/GenBank/DDBJ whole genome shotgun (WGS) entry which is preliminary data.</text>
</comment>
<evidence type="ECO:0000313" key="3">
    <source>
        <dbReference type="Proteomes" id="UP001215503"/>
    </source>
</evidence>
<evidence type="ECO:0000259" key="1">
    <source>
        <dbReference type="SMART" id="SM00849"/>
    </source>
</evidence>
<dbReference type="SMART" id="SM00849">
    <property type="entry name" value="Lactamase_B"/>
    <property type="match status" value="1"/>
</dbReference>
<keyword evidence="3" id="KW-1185">Reference proteome</keyword>
<gene>
    <name evidence="2" type="ORF">P2G67_08785</name>
</gene>
<dbReference type="PANTHER" id="PTHR42773:SF1">
    <property type="entry name" value="METALLO-BETA-LACTAMASE FAMILY PROTEIN"/>
    <property type="match status" value="1"/>
</dbReference>
<feature type="domain" description="Metallo-beta-lactamase" evidence="1">
    <location>
        <begin position="24"/>
        <end position="184"/>
    </location>
</feature>
<protein>
    <submittedName>
        <fullName evidence="2">MBL fold metallo-hydrolase</fullName>
    </submittedName>
</protein>
<organism evidence="2 3">
    <name type="scientific">Aquibaculum arenosum</name>
    <dbReference type="NCBI Taxonomy" id="3032591"/>
    <lineage>
        <taxon>Bacteria</taxon>
        <taxon>Pseudomonadati</taxon>
        <taxon>Pseudomonadota</taxon>
        <taxon>Alphaproteobacteria</taxon>
        <taxon>Rhodospirillales</taxon>
        <taxon>Rhodovibrionaceae</taxon>
        <taxon>Aquibaculum</taxon>
    </lineage>
</organism>
<proteinExistence type="predicted"/>
<dbReference type="Proteomes" id="UP001215503">
    <property type="component" value="Unassembled WGS sequence"/>
</dbReference>
<dbReference type="PANTHER" id="PTHR42773">
    <property type="entry name" value="METALLO-BETA-LACTAMASE-RELATED"/>
    <property type="match status" value="1"/>
</dbReference>
<sequence length="211" mass="23407">MRQIYPDLWQSKTENPIPGAPQVNTHAYLLTREDGNVLFYATGNTAEHERIAEMGGLARQYLSHRDEVGPHLATIRERFGSMLVAHEAELADVGAAAPVDLVLDKQEVHLGNIEVIPTPGHSPGSTCYLVHSPHGRRYLFTGDTVFLNDGRWKTLVFDDADRDDLRRSLEVLRGLEPDVILSSASLGEPSYKEMAPGEWAASVEPVLRRLS</sequence>
<dbReference type="EMBL" id="JARHUD010000004">
    <property type="protein sequence ID" value="MDF2096069.1"/>
    <property type="molecule type" value="Genomic_DNA"/>
</dbReference>
<evidence type="ECO:0000313" key="2">
    <source>
        <dbReference type="EMBL" id="MDF2096069.1"/>
    </source>
</evidence>
<dbReference type="Pfam" id="PF00753">
    <property type="entry name" value="Lactamase_B"/>
    <property type="match status" value="1"/>
</dbReference>
<dbReference type="SUPFAM" id="SSF56281">
    <property type="entry name" value="Metallo-hydrolase/oxidoreductase"/>
    <property type="match status" value="1"/>
</dbReference>
<dbReference type="Gene3D" id="3.60.15.10">
    <property type="entry name" value="Ribonuclease Z/Hydroxyacylglutathione hydrolase-like"/>
    <property type="match status" value="1"/>
</dbReference>
<dbReference type="InterPro" id="IPR001279">
    <property type="entry name" value="Metallo-B-lactamas"/>
</dbReference>
<dbReference type="InterPro" id="IPR036866">
    <property type="entry name" value="RibonucZ/Hydroxyglut_hydro"/>
</dbReference>
<name>A0ABT5YPC5_9PROT</name>